<evidence type="ECO:0000313" key="2">
    <source>
        <dbReference type="EMBL" id="MDR9894190.1"/>
    </source>
</evidence>
<comment type="caution">
    <text evidence="2">The sequence shown here is derived from an EMBL/GenBank/DDBJ whole genome shotgun (WGS) entry which is preliminary data.</text>
</comment>
<dbReference type="InterPro" id="IPR002477">
    <property type="entry name" value="Peptidoglycan-bd-like"/>
</dbReference>
<dbReference type="InterPro" id="IPR036366">
    <property type="entry name" value="PGBDSf"/>
</dbReference>
<sequence length="79" mass="8556">MSEQILTAPSLPKLRKGSKGEAVYVVQLLLVNFHGYSIATDAHFGPETENAIKDLQASRELSPTGVVDNVTWETLATEA</sequence>
<dbReference type="Pfam" id="PF01471">
    <property type="entry name" value="PG_binding_1"/>
    <property type="match status" value="1"/>
</dbReference>
<dbReference type="AlphaFoldDB" id="A0AAP5I3V2"/>
<evidence type="ECO:0000259" key="1">
    <source>
        <dbReference type="Pfam" id="PF01471"/>
    </source>
</evidence>
<dbReference type="SUPFAM" id="SSF47090">
    <property type="entry name" value="PGBD-like"/>
    <property type="match status" value="1"/>
</dbReference>
<feature type="domain" description="Peptidoglycan binding-like" evidence="1">
    <location>
        <begin position="20"/>
        <end position="75"/>
    </location>
</feature>
<proteinExistence type="predicted"/>
<gene>
    <name evidence="2" type="ORF">G7B40_006335</name>
</gene>
<keyword evidence="3" id="KW-1185">Reference proteome</keyword>
<organism evidence="2 3">
    <name type="scientific">Aetokthonos hydrillicola Thurmond2011</name>
    <dbReference type="NCBI Taxonomy" id="2712845"/>
    <lineage>
        <taxon>Bacteria</taxon>
        <taxon>Bacillati</taxon>
        <taxon>Cyanobacteriota</taxon>
        <taxon>Cyanophyceae</taxon>
        <taxon>Nostocales</taxon>
        <taxon>Hapalosiphonaceae</taxon>
        <taxon>Aetokthonos</taxon>
    </lineage>
</organism>
<evidence type="ECO:0000313" key="3">
    <source>
        <dbReference type="Proteomes" id="UP000667802"/>
    </source>
</evidence>
<protein>
    <submittedName>
        <fullName evidence="2">Peptidoglycan-binding protein</fullName>
    </submittedName>
</protein>
<dbReference type="EMBL" id="JAALHA020000002">
    <property type="protein sequence ID" value="MDR9894190.1"/>
    <property type="molecule type" value="Genomic_DNA"/>
</dbReference>
<accession>A0AAP5I3V2</accession>
<name>A0AAP5I3V2_9CYAN</name>
<reference evidence="3" key="1">
    <citation type="journal article" date="2021" name="Science">
        <title>Hunting the eagle killer: A cyanobacterial neurotoxin causes vacuolar myelinopathy.</title>
        <authorList>
            <person name="Breinlinger S."/>
            <person name="Phillips T.J."/>
            <person name="Haram B.N."/>
            <person name="Mares J."/>
            <person name="Martinez Yerena J.A."/>
            <person name="Hrouzek P."/>
            <person name="Sobotka R."/>
            <person name="Henderson W.M."/>
            <person name="Schmieder P."/>
            <person name="Williams S.M."/>
            <person name="Lauderdale J.D."/>
            <person name="Wilde H.D."/>
            <person name="Gerrin W."/>
            <person name="Kust A."/>
            <person name="Washington J.W."/>
            <person name="Wagner C."/>
            <person name="Geier B."/>
            <person name="Liebeke M."/>
            <person name="Enke H."/>
            <person name="Niedermeyer T.H.J."/>
            <person name="Wilde S.B."/>
        </authorList>
    </citation>
    <scope>NUCLEOTIDE SEQUENCE [LARGE SCALE GENOMIC DNA]</scope>
    <source>
        <strain evidence="3">Thurmond2011</strain>
    </source>
</reference>
<dbReference type="Proteomes" id="UP000667802">
    <property type="component" value="Unassembled WGS sequence"/>
</dbReference>
<dbReference type="RefSeq" id="WP_208349085.1">
    <property type="nucleotide sequence ID" value="NZ_JAALHA020000002.1"/>
</dbReference>
<dbReference type="InterPro" id="IPR036365">
    <property type="entry name" value="PGBD-like_sf"/>
</dbReference>
<dbReference type="Gene3D" id="1.10.101.10">
    <property type="entry name" value="PGBD-like superfamily/PGBD"/>
    <property type="match status" value="1"/>
</dbReference>